<dbReference type="SMART" id="SM00448">
    <property type="entry name" value="REC"/>
    <property type="match status" value="1"/>
</dbReference>
<keyword evidence="1 2" id="KW-0597">Phosphoprotein</keyword>
<feature type="modified residue" description="4-aspartylphosphate" evidence="2">
    <location>
        <position position="60"/>
    </location>
</feature>
<protein>
    <submittedName>
        <fullName evidence="4">Response regulator</fullName>
    </submittedName>
</protein>
<dbReference type="InterPro" id="IPR050595">
    <property type="entry name" value="Bact_response_regulator"/>
</dbReference>
<evidence type="ECO:0000313" key="4">
    <source>
        <dbReference type="EMBL" id="XCM34827.1"/>
    </source>
</evidence>
<dbReference type="PROSITE" id="PS50110">
    <property type="entry name" value="RESPONSE_REGULATORY"/>
    <property type="match status" value="1"/>
</dbReference>
<dbReference type="PANTHER" id="PTHR44591:SF3">
    <property type="entry name" value="RESPONSE REGULATORY DOMAIN-CONTAINING PROTEIN"/>
    <property type="match status" value="1"/>
</dbReference>
<dbReference type="InterPro" id="IPR011006">
    <property type="entry name" value="CheY-like_superfamily"/>
</dbReference>
<dbReference type="RefSeq" id="WP_054466208.1">
    <property type="nucleotide sequence ID" value="NZ_CP159837.1"/>
</dbReference>
<dbReference type="SUPFAM" id="SSF52172">
    <property type="entry name" value="CheY-like"/>
    <property type="match status" value="1"/>
</dbReference>
<name>A0AAU8J9D7_9CYAN</name>
<evidence type="ECO:0000259" key="3">
    <source>
        <dbReference type="PROSITE" id="PS50110"/>
    </source>
</evidence>
<dbReference type="Pfam" id="PF00072">
    <property type="entry name" value="Response_reg"/>
    <property type="match status" value="1"/>
</dbReference>
<evidence type="ECO:0000256" key="2">
    <source>
        <dbReference type="PROSITE-ProRule" id="PRU00169"/>
    </source>
</evidence>
<proteinExistence type="predicted"/>
<dbReference type="AlphaFoldDB" id="A0AAU8J9D7"/>
<dbReference type="InterPro" id="IPR001789">
    <property type="entry name" value="Sig_transdc_resp-reg_receiver"/>
</dbReference>
<evidence type="ECO:0000256" key="1">
    <source>
        <dbReference type="ARBA" id="ARBA00022553"/>
    </source>
</evidence>
<dbReference type="GO" id="GO:0000160">
    <property type="term" value="P:phosphorelay signal transduction system"/>
    <property type="evidence" value="ECO:0007669"/>
    <property type="project" value="InterPro"/>
</dbReference>
<organism evidence="4">
    <name type="scientific">Planktothricoides raciborskii GIHE-MW2</name>
    <dbReference type="NCBI Taxonomy" id="2792601"/>
    <lineage>
        <taxon>Bacteria</taxon>
        <taxon>Bacillati</taxon>
        <taxon>Cyanobacteriota</taxon>
        <taxon>Cyanophyceae</taxon>
        <taxon>Oscillatoriophycideae</taxon>
        <taxon>Oscillatoriales</taxon>
        <taxon>Oscillatoriaceae</taxon>
        <taxon>Planktothricoides</taxon>
    </lineage>
</organism>
<feature type="domain" description="Response regulatory" evidence="3">
    <location>
        <begin position="10"/>
        <end position="127"/>
    </location>
</feature>
<dbReference type="Gene3D" id="3.40.50.2300">
    <property type="match status" value="1"/>
</dbReference>
<sequence length="141" mass="15884">MSNQIVTSRRILSIEDESSIQELITIYLEEMAGWEVLQASNGLDGLALAKNEKPDAILLDVMIPELDGIEIFRRLQADPKTQDIPVLFVTSKLKLKDPKNLLDLSQVKIVSKPFDFEHLANQIEEELEKINQNNQANVGVT</sequence>
<dbReference type="PANTHER" id="PTHR44591">
    <property type="entry name" value="STRESS RESPONSE REGULATOR PROTEIN 1"/>
    <property type="match status" value="1"/>
</dbReference>
<reference evidence="4" key="1">
    <citation type="submission" date="2024-07" db="EMBL/GenBank/DDBJ databases">
        <authorList>
            <person name="Kim Y.J."/>
            <person name="Jeong J.Y."/>
        </authorList>
    </citation>
    <scope>NUCLEOTIDE SEQUENCE</scope>
    <source>
        <strain evidence="4">GIHE-MW2</strain>
    </source>
</reference>
<dbReference type="EMBL" id="CP159837">
    <property type="protein sequence ID" value="XCM34827.1"/>
    <property type="molecule type" value="Genomic_DNA"/>
</dbReference>
<accession>A0AAU8J9D7</accession>
<gene>
    <name evidence="4" type="ORF">ABWT76_003469</name>
</gene>